<accession>A0A250FB62</accession>
<feature type="domain" description="Gliding motility protein SprA N-terminal" evidence="3">
    <location>
        <begin position="1112"/>
        <end position="1618"/>
    </location>
</feature>
<feature type="compositionally biased region" description="Polar residues" evidence="1">
    <location>
        <begin position="1146"/>
        <end position="1163"/>
    </location>
</feature>
<name>A0A250FB62_9FLAO</name>
<evidence type="ECO:0000256" key="1">
    <source>
        <dbReference type="SAM" id="MobiDB-lite"/>
    </source>
</evidence>
<gene>
    <name evidence="4" type="primary">sprA</name>
    <name evidence="4" type="ORF">CGC53_08500</name>
</gene>
<reference evidence="5" key="1">
    <citation type="submission" date="2017-06" db="EMBL/GenBank/DDBJ databases">
        <title>Capnocytophaga spp. assemblies.</title>
        <authorList>
            <person name="Gulvik C.A."/>
        </authorList>
    </citation>
    <scope>NUCLEOTIDE SEQUENCE [LARGE SCALE GENOMIC DNA]</scope>
    <source>
        <strain evidence="5">H6253</strain>
    </source>
</reference>
<dbReference type="RefSeq" id="WP_095914397.1">
    <property type="nucleotide sequence ID" value="NZ_CP022384.1"/>
</dbReference>
<feature type="signal peptide" evidence="2">
    <location>
        <begin position="1"/>
        <end position="20"/>
    </location>
</feature>
<dbReference type="EMBL" id="CP022384">
    <property type="protein sequence ID" value="ATA82379.1"/>
    <property type="molecule type" value="Genomic_DNA"/>
</dbReference>
<sequence length="2362" mass="268107">MKQHLTIIILLFFSFLSAQAQVTNTTQNTSSTQSETTVKNGIGRIGLQQPKSIVQQYTYNPALDRYVYTQKLGKYDLATPMFLTVKEYEDLVMRERMSAYYRNKLDVLGDTQSDTTQKKKAQRDLLPDLYVNSDFFESIFGGRNIEFTPTGSVGVDFGLRYTRNDNPAVSPRYRSSFGLDFEQRISLGLTGKIGTRLNLNAQYDTQASFDFQNVFKLEYAPDEDDILQKVELGNISMPISNSLITGSQSLFGVKTQLKFGRTTITGVFSEQKSERKTLTAQGGGTITEFEFSALDYDENRNYFLAHFFRDQYDRALENYPFINSKVQITRLEVWVTNRNSRMGNIRNILAVQDLGEPRMDRTRLYDKAGPAFYNSTTNNMPANRANKYDPTQIGTANSVFTNAIRDVATVQQGFGTNQSYVSQGYDYAVIENARKLEEGVDYKVDTKLGFISLSTALSADEVLAVAYQYTYGSQVYQVGEFANDGISATTNNSFYGGNNAITNNLLVLKMLKSNRLNVKDPIWDLMMKNVYSVGTAQLSAEDFRMNIFYSNPSPVNYIDKVDNVGWPTGLEDRILLNLFNFDRLNKYNDPQPGGDGFFDFLPGITVDEQYGKIFFTKVEPFGNFLHTTLGGGTYNDPATYNNNQKKYVYTSLYKNTKTKAQMDGEKNKFVMKGRYKASSRRGISLGAFNVPRGSVRVTAGGRLLVEGLDYLVDYQSGTVEIINPSLEASNMPIQVSMENNLIFGGQTTRFMGVNVEHKFSDKFILNGAIVNLRERPFTQKTSYGQENVNNTIFGLAGTYSTEMPFLTRWVNRIPTIKSDAPSNLSLRGEFAYLLASTPKADDFDGETTVYLDDFEAAQSTIDMRSPLAWKLASTPLEFGAARGRNNSSVPQTLYGNAPDDANNLKNGYGRAKMAWYTIDPVFYSTQKPSSISSNEISKNSTRRIFIEEIFPQQQLAQGQSLVQATLDLAYYPNAKGAYNNDPNFATKTKDEKWGGIMRGMSYSDFQESNIEFLQFWVMDPYYSGEYSGSGELVFNLGNISEDVLKDGRKQYENGLPGLSSTSSINTSSWGKVPAAQSLVYAFDESSSNRRLQDIGLDGLNDADEARVYANNVATSPNDPAMDNYEYFLARSGGILNRYYNYNGTQGNSPVSVSDNDRGSTTLPDNEDINGDFTMNTTNNYLEYRVRIKPNISTADPYVNDIRTVSVEAPNGHRVATRWIQFKIPIESGAMWREGYTFPLNSNDKMDIINSMTHMRMYLTGFPQEMLLRFATLDLVRGDWRYYNYTLSTDQDDPLDDGTKVEINSVNLIENETRQPIPYRMPPGVNRERINTNNTLVEQNEQALSYIVDNLENKDSRAVYKALRFDLRQYKYIKMFVHAEAYKNKPLHDNQAVAFIRLGTDFSDNYYQVEIPLKVTQPGSSSEYAIWPKENQFSIPMEVLTKLKAISIRNQTLDRVTYYDANYNVVSENAPYHAGENRYVIKGNPSLGSVRAMMVGIKNVSGNNGLSGEFWFNELRVAELENHGGWAAIGSLDANASELLNISATGRMHTVGFGSVDQTPKQRALESTQEYDVMMNVNAGKLLPPKWNMQIPVGLSHSQKRSTPEYDPVYQDIKLKDRLDVAQSSSERDVIREQAEDFTLRRGINLIGVKKNLSEGQKPRVYNIENFTFNYAYNEKNHRDYELKYEDEQQVRAGFMYNYAFKPTAFEPFKKVTKFKGKKYWQWLSDVNLNLLPTSVMFTADVNRSFTKQLFRDVYFEGVNTSLQKALPELQQRNYLMNHQYAINYNLTKSLKFSFNATNNSVIRNYYTYDAFGDISGVNKEKSLWSDFWDMGTPDHFFSKFQLNYDLPFSKFPFFEFMRANYTYSGDFDYQRGSQTLLQLAHQDINTLQNGNTHNLTANFTFEQLYRYLGVKPTPRGEKTSVGKSLMTMLKTAGVNYSVTNARTIPGYTQQIGFLGTLKPSAGFMFGDQTDLRYEMAKKGYLTEFADFNDQYISSKEKQLIITANLQPIPDLQINLKANRQYTENYTETFEVRNFVYNKLVGNQVGSFNISTNLLASSFNKIDEYNSAAFDKFKNNRLTIARRLAEERGLNPANVDAEGYPVGYSKKSQAVMIPAFLAAYSGSSASGVSLDAFKSIPIPEWNVRYTGLMRVDFIKNIFKRFSLAHGYRASYSLSEFRTNLEYEPANPNKTNVAGDFLNDKLYSTVTLAEQFNPLLRADMELKNSMSLLAEFNRDRTISISLDNDYLTEILKREYKFGMGYRFKDLAFVTQLAGTPTTVKSDLVLKGTLSYLREFTVIRNMEIFNNQVTAGQTSWIGNFSAEYALSRNLLASYYLQYNFSKSAISTSFPMTTFRTGVSVKYTFQ</sequence>
<dbReference type="KEGG" id="clk:CGC53_08500"/>
<dbReference type="InterPro" id="IPR025684">
    <property type="entry name" value="SprA_N_dom"/>
</dbReference>
<feature type="region of interest" description="Disordered" evidence="1">
    <location>
        <begin position="1146"/>
        <end position="1167"/>
    </location>
</feature>
<dbReference type="InterPro" id="IPR026377">
    <property type="entry name" value="Cell_surface_SprA"/>
</dbReference>
<keyword evidence="5" id="KW-1185">Reference proteome</keyword>
<evidence type="ECO:0000313" key="5">
    <source>
        <dbReference type="Proteomes" id="UP000217276"/>
    </source>
</evidence>
<evidence type="ECO:0000259" key="3">
    <source>
        <dbReference type="Pfam" id="PF14349"/>
    </source>
</evidence>
<dbReference type="Pfam" id="PF14349">
    <property type="entry name" value="SprA_N"/>
    <property type="match status" value="2"/>
</dbReference>
<organism evidence="4 5">
    <name type="scientific">Capnocytophaga leadbetteri</name>
    <dbReference type="NCBI Taxonomy" id="327575"/>
    <lineage>
        <taxon>Bacteria</taxon>
        <taxon>Pseudomonadati</taxon>
        <taxon>Bacteroidota</taxon>
        <taxon>Flavobacteriia</taxon>
        <taxon>Flavobacteriales</taxon>
        <taxon>Flavobacteriaceae</taxon>
        <taxon>Capnocytophaga</taxon>
    </lineage>
</organism>
<dbReference type="Proteomes" id="UP000217276">
    <property type="component" value="Chromosome"/>
</dbReference>
<feature type="domain" description="Gliding motility protein SprA N-terminal" evidence="3">
    <location>
        <begin position="52"/>
        <end position="450"/>
    </location>
</feature>
<proteinExistence type="predicted"/>
<keyword evidence="2" id="KW-0732">Signal</keyword>
<feature type="chain" id="PRO_5012377231" evidence="2">
    <location>
        <begin position="21"/>
        <end position="2362"/>
    </location>
</feature>
<protein>
    <submittedName>
        <fullName evidence="4">Cell surface protein SprA</fullName>
    </submittedName>
</protein>
<dbReference type="NCBIfam" id="TIGR04189">
    <property type="entry name" value="surface_SprA"/>
    <property type="match status" value="1"/>
</dbReference>
<evidence type="ECO:0000256" key="2">
    <source>
        <dbReference type="SAM" id="SignalP"/>
    </source>
</evidence>
<evidence type="ECO:0000313" key="4">
    <source>
        <dbReference type="EMBL" id="ATA82379.1"/>
    </source>
</evidence>